<gene>
    <name evidence="1" type="ORF">L2E82_29927</name>
</gene>
<protein>
    <submittedName>
        <fullName evidence="1">Uncharacterized protein</fullName>
    </submittedName>
</protein>
<reference evidence="2" key="1">
    <citation type="journal article" date="2022" name="Mol. Ecol. Resour.">
        <title>The genomes of chicory, endive, great burdock and yacon provide insights into Asteraceae palaeo-polyploidization history and plant inulin production.</title>
        <authorList>
            <person name="Fan W."/>
            <person name="Wang S."/>
            <person name="Wang H."/>
            <person name="Wang A."/>
            <person name="Jiang F."/>
            <person name="Liu H."/>
            <person name="Zhao H."/>
            <person name="Xu D."/>
            <person name="Zhang Y."/>
        </authorList>
    </citation>
    <scope>NUCLEOTIDE SEQUENCE [LARGE SCALE GENOMIC DNA]</scope>
    <source>
        <strain evidence="2">cv. Punajuju</strain>
    </source>
</reference>
<evidence type="ECO:0000313" key="2">
    <source>
        <dbReference type="Proteomes" id="UP001055811"/>
    </source>
</evidence>
<reference evidence="1 2" key="2">
    <citation type="journal article" date="2022" name="Mol. Ecol. Resour.">
        <title>The genomes of chicory, endive, great burdock and yacon provide insights into Asteraceae paleo-polyploidization history and plant inulin production.</title>
        <authorList>
            <person name="Fan W."/>
            <person name="Wang S."/>
            <person name="Wang H."/>
            <person name="Wang A."/>
            <person name="Jiang F."/>
            <person name="Liu H."/>
            <person name="Zhao H."/>
            <person name="Xu D."/>
            <person name="Zhang Y."/>
        </authorList>
    </citation>
    <scope>NUCLEOTIDE SEQUENCE [LARGE SCALE GENOMIC DNA]</scope>
    <source>
        <strain evidence="2">cv. Punajuju</strain>
        <tissue evidence="1">Leaves</tissue>
    </source>
</reference>
<sequence length="263" mass="30040">MAPKRRVLRPQTAELIPSSLYEFAPILRVANAVEKSNRRVAYLCRWYAFEIARTLDSTLSVQRVLYSTSSVQRVQAILSELIQCFKREDKAILGEQRKSDVHEMEIFYKMFNKDSIHAFQNADKANEEDRINCKQGHQIAVVLFEVLNAVSRAHSVEVPDEIKKAHAKLVEIAEIYHYDLLPVDPDILNESDYLDVSSSNHVYRNVLPLEPESSCQAEKQANDLKMASARRRVVRPQTAELIPSSLFEFAPILRVANAVEKSN</sequence>
<comment type="caution">
    <text evidence="1">The sequence shown here is derived from an EMBL/GenBank/DDBJ whole genome shotgun (WGS) entry which is preliminary data.</text>
</comment>
<accession>A0ACB9CZA6</accession>
<dbReference type="Proteomes" id="UP001055811">
    <property type="component" value="Linkage Group LG05"/>
</dbReference>
<evidence type="ECO:0000313" key="1">
    <source>
        <dbReference type="EMBL" id="KAI3739520.1"/>
    </source>
</evidence>
<name>A0ACB9CZA6_CICIN</name>
<keyword evidence="2" id="KW-1185">Reference proteome</keyword>
<proteinExistence type="predicted"/>
<dbReference type="EMBL" id="CM042013">
    <property type="protein sequence ID" value="KAI3739520.1"/>
    <property type="molecule type" value="Genomic_DNA"/>
</dbReference>
<organism evidence="1 2">
    <name type="scientific">Cichorium intybus</name>
    <name type="common">Chicory</name>
    <dbReference type="NCBI Taxonomy" id="13427"/>
    <lineage>
        <taxon>Eukaryota</taxon>
        <taxon>Viridiplantae</taxon>
        <taxon>Streptophyta</taxon>
        <taxon>Embryophyta</taxon>
        <taxon>Tracheophyta</taxon>
        <taxon>Spermatophyta</taxon>
        <taxon>Magnoliopsida</taxon>
        <taxon>eudicotyledons</taxon>
        <taxon>Gunneridae</taxon>
        <taxon>Pentapetalae</taxon>
        <taxon>asterids</taxon>
        <taxon>campanulids</taxon>
        <taxon>Asterales</taxon>
        <taxon>Asteraceae</taxon>
        <taxon>Cichorioideae</taxon>
        <taxon>Cichorieae</taxon>
        <taxon>Cichoriinae</taxon>
        <taxon>Cichorium</taxon>
    </lineage>
</organism>